<dbReference type="RefSeq" id="WP_378579039.1">
    <property type="nucleotide sequence ID" value="NZ_JBHSFQ010000034.1"/>
</dbReference>
<evidence type="ECO:0000313" key="2">
    <source>
        <dbReference type="Proteomes" id="UP001595923"/>
    </source>
</evidence>
<evidence type="ECO:0000313" key="1">
    <source>
        <dbReference type="EMBL" id="MFC4565263.1"/>
    </source>
</evidence>
<dbReference type="Proteomes" id="UP001595923">
    <property type="component" value="Unassembled WGS sequence"/>
</dbReference>
<keyword evidence="2" id="KW-1185">Reference proteome</keyword>
<evidence type="ECO:0008006" key="3">
    <source>
        <dbReference type="Google" id="ProtNLM"/>
    </source>
</evidence>
<proteinExistence type="predicted"/>
<comment type="caution">
    <text evidence="1">The sequence shown here is derived from an EMBL/GenBank/DDBJ whole genome shotgun (WGS) entry which is preliminary data.</text>
</comment>
<accession>A0ABV9E3J9</accession>
<sequence>MTLGDCRVDGCRVSNARAVELVVAVALAGGSAPRDWLISQLFEKDPAPSSLPTLAMRARNLGLGITYSADRHAYSLQSPVECDIIDLFDHVKTGDLAKALDLYRGPFMPRSHSPFATELRASAESLVADAVATNGDPVLLRTADRLIKHPAISRLIVSLGTDPIATALSRSWLLGL</sequence>
<organism evidence="1 2">
    <name type="scientific">Nocardiopsis mangrovi</name>
    <dbReference type="NCBI Taxonomy" id="1179818"/>
    <lineage>
        <taxon>Bacteria</taxon>
        <taxon>Bacillati</taxon>
        <taxon>Actinomycetota</taxon>
        <taxon>Actinomycetes</taxon>
        <taxon>Streptosporangiales</taxon>
        <taxon>Nocardiopsidaceae</taxon>
        <taxon>Nocardiopsis</taxon>
    </lineage>
</organism>
<gene>
    <name evidence="1" type="ORF">ACFO4E_25700</name>
</gene>
<reference evidence="2" key="1">
    <citation type="journal article" date="2019" name="Int. J. Syst. Evol. Microbiol.">
        <title>The Global Catalogue of Microorganisms (GCM) 10K type strain sequencing project: providing services to taxonomists for standard genome sequencing and annotation.</title>
        <authorList>
            <consortium name="The Broad Institute Genomics Platform"/>
            <consortium name="The Broad Institute Genome Sequencing Center for Infectious Disease"/>
            <person name="Wu L."/>
            <person name="Ma J."/>
        </authorList>
    </citation>
    <scope>NUCLEOTIDE SEQUENCE [LARGE SCALE GENOMIC DNA]</scope>
    <source>
        <strain evidence="2">XZYJ18</strain>
    </source>
</reference>
<dbReference type="EMBL" id="JBHSFQ010000034">
    <property type="protein sequence ID" value="MFC4565263.1"/>
    <property type="molecule type" value="Genomic_DNA"/>
</dbReference>
<name>A0ABV9E3J9_9ACTN</name>
<protein>
    <recommendedName>
        <fullName evidence="3">Transcriptional regulator</fullName>
    </recommendedName>
</protein>